<dbReference type="NCBIfam" id="NF002674">
    <property type="entry name" value="PRK02399.1-2"/>
    <property type="match status" value="1"/>
</dbReference>
<dbReference type="NCBIfam" id="NF002673">
    <property type="entry name" value="PRK02399.1-1"/>
    <property type="match status" value="1"/>
</dbReference>
<dbReference type="InterPro" id="IPR044122">
    <property type="entry name" value="UPF0261_N"/>
</dbReference>
<dbReference type="CDD" id="cd15488">
    <property type="entry name" value="Tm-1-like"/>
    <property type="match status" value="1"/>
</dbReference>
<protein>
    <recommendedName>
        <fullName evidence="1">UPF0261 protein F1188_01995</fullName>
    </recommendedName>
</protein>
<name>A0A5M6IHW8_9PROT</name>
<dbReference type="InterPro" id="IPR051353">
    <property type="entry name" value="Tobamovirus_resist_UPF0261"/>
</dbReference>
<dbReference type="AlphaFoldDB" id="A0A5M6IHW8"/>
<feature type="domain" description="UPF0261" evidence="3">
    <location>
        <begin position="186"/>
        <end position="402"/>
    </location>
</feature>
<gene>
    <name evidence="4" type="ORF">F1188_01995</name>
</gene>
<reference evidence="4 5" key="1">
    <citation type="submission" date="2019-09" db="EMBL/GenBank/DDBJ databases">
        <title>Genome sequence of Roseospira marina, one of the more divergent members of the non-sulfur purple photosynthetic bacterial family, the Rhodospirillaceae.</title>
        <authorList>
            <person name="Meyer T."/>
            <person name="Kyndt J."/>
        </authorList>
    </citation>
    <scope>NUCLEOTIDE SEQUENCE [LARGE SCALE GENOMIC DNA]</scope>
    <source>
        <strain evidence="4 5">DSM 15113</strain>
    </source>
</reference>
<dbReference type="EMBL" id="VWPJ01000001">
    <property type="protein sequence ID" value="KAA5607557.1"/>
    <property type="molecule type" value="Genomic_DNA"/>
</dbReference>
<sequence>MANSPAPQGVAYVAGTFDTKARELHFIADALKDLGVAVTTVDLSTNHADAVTDIGAKAVAAFHPDGADAVFTGDRGSAVSAMAVAFERFLLSRDDIGGVISAGGTGGTALATPAMRALPIGLPKVMVSTVGGGNVAPYVGPSDICMIPSVTDVQGINRISSQVLANAAHALGGMIAHHKDPDPDAKPTVALTMFGVTTPCVQHAAAALEDRFDTLVFHAVGTGGQAMEKLADSGLLAGMLDLTTTEICDLFMGGVFSAGKDRLGAVIRSGLPYVGSCGALDMVNFGAKDTVPSKYADRNLYVHNPQVTLMRTTVEENARMGRWIGEKLNRCEGPVRFFLPEGGVSLLDAPEMPFWDPEADAALFEALETTVRQTDSRRLIRLPWNINDDRFADAAVAAFLELLEA</sequence>
<dbReference type="Proteomes" id="UP000324065">
    <property type="component" value="Unassembled WGS sequence"/>
</dbReference>
<dbReference type="InterPro" id="IPR056778">
    <property type="entry name" value="UPF0261_C"/>
</dbReference>
<dbReference type="HAMAP" id="MF_00677">
    <property type="entry name" value="UPF0261"/>
    <property type="match status" value="1"/>
</dbReference>
<evidence type="ECO:0000259" key="3">
    <source>
        <dbReference type="Pfam" id="PF23189"/>
    </source>
</evidence>
<dbReference type="PANTHER" id="PTHR31862">
    <property type="entry name" value="UPF0261 DOMAIN PROTEIN (AFU_ORTHOLOGUE AFUA_1G10120)"/>
    <property type="match status" value="1"/>
</dbReference>
<accession>A0A5M6IHW8</accession>
<dbReference type="InterPro" id="IPR008322">
    <property type="entry name" value="UPF0261"/>
</dbReference>
<dbReference type="Pfam" id="PF06792">
    <property type="entry name" value="UPF0261"/>
    <property type="match status" value="1"/>
</dbReference>
<keyword evidence="5" id="KW-1185">Reference proteome</keyword>
<organism evidence="4 5">
    <name type="scientific">Roseospira marina</name>
    <dbReference type="NCBI Taxonomy" id="140057"/>
    <lineage>
        <taxon>Bacteria</taxon>
        <taxon>Pseudomonadati</taxon>
        <taxon>Pseudomonadota</taxon>
        <taxon>Alphaproteobacteria</taxon>
        <taxon>Rhodospirillales</taxon>
        <taxon>Rhodospirillaceae</taxon>
        <taxon>Roseospira</taxon>
    </lineage>
</organism>
<evidence type="ECO:0000259" key="2">
    <source>
        <dbReference type="Pfam" id="PF06792"/>
    </source>
</evidence>
<evidence type="ECO:0000313" key="4">
    <source>
        <dbReference type="EMBL" id="KAA5607557.1"/>
    </source>
</evidence>
<dbReference type="OrthoDB" id="9776369at2"/>
<evidence type="ECO:0000256" key="1">
    <source>
        <dbReference type="HAMAP-Rule" id="MF_00677"/>
    </source>
</evidence>
<dbReference type="RefSeq" id="WP_150060690.1">
    <property type="nucleotide sequence ID" value="NZ_JACHII010000001.1"/>
</dbReference>
<evidence type="ECO:0000313" key="5">
    <source>
        <dbReference type="Proteomes" id="UP000324065"/>
    </source>
</evidence>
<comment type="similarity">
    <text evidence="1">Belongs to the UPF0261 family.</text>
</comment>
<dbReference type="PANTHER" id="PTHR31862:SF1">
    <property type="entry name" value="UPF0261 DOMAIN PROTEIN (AFU_ORTHOLOGUE AFUA_1G10120)"/>
    <property type="match status" value="1"/>
</dbReference>
<feature type="domain" description="UPF0261" evidence="2">
    <location>
        <begin position="12"/>
        <end position="178"/>
    </location>
</feature>
<dbReference type="Gene3D" id="3.40.50.12030">
    <property type="entry name" value="Uncharacterised protein family UPF0261, NC domain"/>
    <property type="match status" value="1"/>
</dbReference>
<proteinExistence type="inferred from homology"/>
<comment type="caution">
    <text evidence="4">The sequence shown here is derived from an EMBL/GenBank/DDBJ whole genome shotgun (WGS) entry which is preliminary data.</text>
</comment>
<dbReference type="Gene3D" id="3.40.50.12020">
    <property type="entry name" value="Uncharacterised protein family UPF0261, NN domain"/>
    <property type="match status" value="1"/>
</dbReference>
<dbReference type="Pfam" id="PF23189">
    <property type="entry name" value="UPF0261_C"/>
    <property type="match status" value="1"/>
</dbReference>
<dbReference type="PIRSF" id="PIRSF033271">
    <property type="entry name" value="UCP033271"/>
    <property type="match status" value="1"/>
</dbReference>